<reference evidence="4 5" key="1">
    <citation type="submission" date="2018-01" db="EMBL/GenBank/DDBJ databases">
        <title>Draft genome sequence of Jiangella sp. GTF31.</title>
        <authorList>
            <person name="Sahin N."/>
            <person name="Ay H."/>
            <person name="Saygin H."/>
        </authorList>
    </citation>
    <scope>NUCLEOTIDE SEQUENCE [LARGE SCALE GENOMIC DNA]</scope>
    <source>
        <strain evidence="4 5">GTF31</strain>
    </source>
</reference>
<dbReference type="AlphaFoldDB" id="A0A2W2BEN6"/>
<dbReference type="InterPro" id="IPR005183">
    <property type="entry name" value="DUF305_CopM-like"/>
</dbReference>
<organism evidence="4 5">
    <name type="scientific">Jiangella anatolica</name>
    <dbReference type="NCBI Taxonomy" id="2670374"/>
    <lineage>
        <taxon>Bacteria</taxon>
        <taxon>Bacillati</taxon>
        <taxon>Actinomycetota</taxon>
        <taxon>Actinomycetes</taxon>
        <taxon>Jiangellales</taxon>
        <taxon>Jiangellaceae</taxon>
        <taxon>Jiangella</taxon>
    </lineage>
</organism>
<gene>
    <name evidence="4" type="ORF">C1I92_02500</name>
</gene>
<feature type="domain" description="DUF305" evidence="3">
    <location>
        <begin position="49"/>
        <end position="197"/>
    </location>
</feature>
<dbReference type="RefSeq" id="WP_111253078.1">
    <property type="nucleotide sequence ID" value="NZ_POTW01000004.1"/>
</dbReference>
<evidence type="ECO:0000256" key="2">
    <source>
        <dbReference type="SAM" id="SignalP"/>
    </source>
</evidence>
<evidence type="ECO:0000259" key="3">
    <source>
        <dbReference type="Pfam" id="PF03713"/>
    </source>
</evidence>
<dbReference type="Gene3D" id="1.20.1260.10">
    <property type="match status" value="1"/>
</dbReference>
<name>A0A2W2BEN6_9ACTN</name>
<dbReference type="PANTHER" id="PTHR36933">
    <property type="entry name" value="SLL0788 PROTEIN"/>
    <property type="match status" value="1"/>
</dbReference>
<keyword evidence="5" id="KW-1185">Reference proteome</keyword>
<dbReference type="PANTHER" id="PTHR36933:SF1">
    <property type="entry name" value="SLL0788 PROTEIN"/>
    <property type="match status" value="1"/>
</dbReference>
<feature type="region of interest" description="Disordered" evidence="1">
    <location>
        <begin position="107"/>
        <end position="127"/>
    </location>
</feature>
<accession>A0A2W2BEN6</accession>
<evidence type="ECO:0000313" key="5">
    <source>
        <dbReference type="Proteomes" id="UP000248764"/>
    </source>
</evidence>
<evidence type="ECO:0000313" key="4">
    <source>
        <dbReference type="EMBL" id="PZF86071.1"/>
    </source>
</evidence>
<keyword evidence="2" id="KW-0732">Signal</keyword>
<dbReference type="Pfam" id="PF03713">
    <property type="entry name" value="DUF305"/>
    <property type="match status" value="1"/>
</dbReference>
<dbReference type="Proteomes" id="UP000248764">
    <property type="component" value="Unassembled WGS sequence"/>
</dbReference>
<sequence length="202" mass="21339">MYRKRFTLPALVATVGLLLAGCGDDGSNDAGAGTATETSATEAESNDADVEFSQGMIPHHEQAVEMAQMVPDEGVSPELIELADAIEGAQQPEIDQMTAMLERWGEDAPSDDPHGGHGSGDMEMGGTMSAEDMDALAASSGAEFEEMFLTMMIEHHEGAITMAETELAEGQDSEALELAQTIIDAQQAEITQMEQMLQATGS</sequence>
<comment type="caution">
    <text evidence="4">The sequence shown here is derived from an EMBL/GenBank/DDBJ whole genome shotgun (WGS) entry which is preliminary data.</text>
</comment>
<dbReference type="PROSITE" id="PS51257">
    <property type="entry name" value="PROKAR_LIPOPROTEIN"/>
    <property type="match status" value="1"/>
</dbReference>
<dbReference type="EMBL" id="POTW01000004">
    <property type="protein sequence ID" value="PZF86071.1"/>
    <property type="molecule type" value="Genomic_DNA"/>
</dbReference>
<protein>
    <submittedName>
        <fullName evidence="4">DUF305 domain-containing protein</fullName>
    </submittedName>
</protein>
<proteinExistence type="predicted"/>
<dbReference type="InterPro" id="IPR012347">
    <property type="entry name" value="Ferritin-like"/>
</dbReference>
<feature type="chain" id="PRO_5039090647" evidence="2">
    <location>
        <begin position="21"/>
        <end position="202"/>
    </location>
</feature>
<feature type="signal peptide" evidence="2">
    <location>
        <begin position="1"/>
        <end position="20"/>
    </location>
</feature>
<evidence type="ECO:0000256" key="1">
    <source>
        <dbReference type="SAM" id="MobiDB-lite"/>
    </source>
</evidence>